<dbReference type="InterPro" id="IPR020603">
    <property type="entry name" value="MraZ_dom"/>
</dbReference>
<dbReference type="InterPro" id="IPR037914">
    <property type="entry name" value="SpoVT-AbrB_sf"/>
</dbReference>
<dbReference type="InterPro" id="IPR003444">
    <property type="entry name" value="MraZ"/>
</dbReference>
<protein>
    <recommendedName>
        <fullName evidence="1">Transcriptional regulator MraZ</fullName>
    </recommendedName>
</protein>
<evidence type="ECO:0000313" key="8">
    <source>
        <dbReference type="EMBL" id="GAF97409.1"/>
    </source>
</evidence>
<sequence length="159" mass="18110">MFRGITSINIDAKGRIAVPKRYREALMLGRKQEEASQNNYHVVVTIDTESPCLLLYPAIEWDVIEAKLQGLPSFNPAARRIQRLLIGHATELELDASGRLLIPPVLREYANIDKKLMLVGQGKKFEIWDENTWNNLRKQWLTETSQADALPADLQDLSL</sequence>
<evidence type="ECO:0000259" key="7">
    <source>
        <dbReference type="PROSITE" id="PS51740"/>
    </source>
</evidence>
<reference evidence="8" key="1">
    <citation type="journal article" date="2014" name="Front. Microbiol.">
        <title>High frequency of phylogenetically diverse reductive dehalogenase-homologous genes in deep subseafloor sedimentary metagenomes.</title>
        <authorList>
            <person name="Kawai M."/>
            <person name="Futagami T."/>
            <person name="Toyoda A."/>
            <person name="Takaki Y."/>
            <person name="Nishi S."/>
            <person name="Hori S."/>
            <person name="Arai W."/>
            <person name="Tsubouchi T."/>
            <person name="Morono Y."/>
            <person name="Uchiyama I."/>
            <person name="Ito T."/>
            <person name="Fujiyama A."/>
            <person name="Inagaki F."/>
            <person name="Takami H."/>
        </authorList>
    </citation>
    <scope>NUCLEOTIDE SEQUENCE</scope>
    <source>
        <strain evidence="8">Expedition CK06-06</strain>
    </source>
</reference>
<gene>
    <name evidence="8" type="ORF">S01H1_30404</name>
</gene>
<evidence type="ECO:0000256" key="1">
    <source>
        <dbReference type="ARBA" id="ARBA00013860"/>
    </source>
</evidence>
<evidence type="ECO:0000256" key="6">
    <source>
        <dbReference type="ARBA" id="ARBA00023163"/>
    </source>
</evidence>
<keyword evidence="5" id="KW-0238">DNA-binding</keyword>
<evidence type="ECO:0000256" key="5">
    <source>
        <dbReference type="ARBA" id="ARBA00023125"/>
    </source>
</evidence>
<dbReference type="InterPro" id="IPR007159">
    <property type="entry name" value="SpoVT-AbrB_dom"/>
</dbReference>
<dbReference type="GO" id="GO:0000976">
    <property type="term" value="F:transcription cis-regulatory region binding"/>
    <property type="evidence" value="ECO:0007669"/>
    <property type="project" value="TreeGrafter"/>
</dbReference>
<dbReference type="CDD" id="cd16321">
    <property type="entry name" value="MraZ_C"/>
    <property type="match status" value="1"/>
</dbReference>
<comment type="caution">
    <text evidence="8">The sequence shown here is derived from an EMBL/GenBank/DDBJ whole genome shotgun (WGS) entry which is preliminary data.</text>
</comment>
<dbReference type="GO" id="GO:0003700">
    <property type="term" value="F:DNA-binding transcription factor activity"/>
    <property type="evidence" value="ECO:0007669"/>
    <property type="project" value="InterPro"/>
</dbReference>
<dbReference type="AlphaFoldDB" id="X0TVY5"/>
<evidence type="ECO:0000256" key="4">
    <source>
        <dbReference type="ARBA" id="ARBA00023015"/>
    </source>
</evidence>
<dbReference type="Pfam" id="PF02381">
    <property type="entry name" value="MraZ"/>
    <property type="match status" value="2"/>
</dbReference>
<dbReference type="NCBIfam" id="TIGR00242">
    <property type="entry name" value="division/cell wall cluster transcriptional repressor MraZ"/>
    <property type="match status" value="1"/>
</dbReference>
<name>X0TVY5_9ZZZZ</name>
<keyword evidence="4" id="KW-0805">Transcription regulation</keyword>
<dbReference type="PANTHER" id="PTHR34701:SF1">
    <property type="entry name" value="TRANSCRIPTIONAL REGULATOR MRAZ"/>
    <property type="match status" value="1"/>
</dbReference>
<feature type="domain" description="SpoVT-AbrB" evidence="7">
    <location>
        <begin position="89"/>
        <end position="132"/>
    </location>
</feature>
<dbReference type="EMBL" id="BARS01018710">
    <property type="protein sequence ID" value="GAF97409.1"/>
    <property type="molecule type" value="Genomic_DNA"/>
</dbReference>
<dbReference type="SUPFAM" id="SSF89447">
    <property type="entry name" value="AbrB/MazE/MraZ-like"/>
    <property type="match status" value="1"/>
</dbReference>
<keyword evidence="6" id="KW-0804">Transcription</keyword>
<dbReference type="PANTHER" id="PTHR34701">
    <property type="entry name" value="TRANSCRIPTIONAL REGULATOR MRAZ"/>
    <property type="match status" value="1"/>
</dbReference>
<evidence type="ECO:0000256" key="2">
    <source>
        <dbReference type="ARBA" id="ARBA00022490"/>
    </source>
</evidence>
<dbReference type="InterPro" id="IPR038619">
    <property type="entry name" value="MraZ_sf"/>
</dbReference>
<proteinExistence type="inferred from homology"/>
<dbReference type="CDD" id="cd16320">
    <property type="entry name" value="MraZ_N"/>
    <property type="match status" value="1"/>
</dbReference>
<accession>X0TVY5</accession>
<keyword evidence="3" id="KW-0677">Repeat</keyword>
<dbReference type="Gene3D" id="3.40.1550.20">
    <property type="entry name" value="Transcriptional regulator MraZ domain"/>
    <property type="match status" value="1"/>
</dbReference>
<dbReference type="HAMAP" id="MF_01008">
    <property type="entry name" value="MraZ"/>
    <property type="match status" value="1"/>
</dbReference>
<organism evidence="8">
    <name type="scientific">marine sediment metagenome</name>
    <dbReference type="NCBI Taxonomy" id="412755"/>
    <lineage>
        <taxon>unclassified sequences</taxon>
        <taxon>metagenomes</taxon>
        <taxon>ecological metagenomes</taxon>
    </lineage>
</organism>
<dbReference type="InterPro" id="IPR035642">
    <property type="entry name" value="MraZ_N"/>
</dbReference>
<dbReference type="GO" id="GO:2000143">
    <property type="term" value="P:negative regulation of DNA-templated transcription initiation"/>
    <property type="evidence" value="ECO:0007669"/>
    <property type="project" value="TreeGrafter"/>
</dbReference>
<keyword evidence="2" id="KW-0963">Cytoplasm</keyword>
<evidence type="ECO:0000256" key="3">
    <source>
        <dbReference type="ARBA" id="ARBA00022737"/>
    </source>
</evidence>
<dbReference type="InterPro" id="IPR035644">
    <property type="entry name" value="MraZ_C"/>
</dbReference>
<dbReference type="PROSITE" id="PS51740">
    <property type="entry name" value="SPOVT_ABRB"/>
    <property type="match status" value="1"/>
</dbReference>